<sequence>MCCSEDSINATSSGMALVCLILNIFIPGAGTVVNAVSGHKVCPGVLYGVLQFIFTMFFFGWIWSIVYGIKIVQVAEKHGHHDGYKSNHHDDHHHDHHGHH</sequence>
<dbReference type="GO" id="GO:0016020">
    <property type="term" value="C:membrane"/>
    <property type="evidence" value="ECO:0007669"/>
    <property type="project" value="UniProtKB-SubCell"/>
</dbReference>
<feature type="transmembrane region" description="Helical" evidence="5">
    <location>
        <begin position="12"/>
        <end position="33"/>
    </location>
</feature>
<proteinExistence type="predicted"/>
<comment type="subcellular location">
    <subcellularLocation>
        <location evidence="1">Membrane</location>
        <topology evidence="1">Multi-pass membrane protein</topology>
    </subcellularLocation>
</comment>
<dbReference type="PANTHER" id="PTHR21676:SF6">
    <property type="entry name" value="PROTEIN STUM"/>
    <property type="match status" value="1"/>
</dbReference>
<evidence type="ECO:0000256" key="3">
    <source>
        <dbReference type="ARBA" id="ARBA00022989"/>
    </source>
</evidence>
<evidence type="ECO:0000256" key="4">
    <source>
        <dbReference type="ARBA" id="ARBA00023136"/>
    </source>
</evidence>
<dbReference type="OrthoDB" id="361532at2759"/>
<keyword evidence="7" id="KW-1185">Reference proteome</keyword>
<feature type="transmembrane region" description="Helical" evidence="5">
    <location>
        <begin position="45"/>
        <end position="69"/>
    </location>
</feature>
<keyword evidence="4 5" id="KW-0472">Membrane</keyword>
<evidence type="ECO:0000256" key="2">
    <source>
        <dbReference type="ARBA" id="ARBA00022692"/>
    </source>
</evidence>
<dbReference type="PANTHER" id="PTHR21676">
    <property type="entry name" value="PROTEIN STUM"/>
    <property type="match status" value="1"/>
</dbReference>
<accession>A0A077ZXR6</accession>
<evidence type="ECO:0008006" key="8">
    <source>
        <dbReference type="Google" id="ProtNLM"/>
    </source>
</evidence>
<dbReference type="InParanoid" id="A0A077ZXR6"/>
<protein>
    <recommendedName>
        <fullName evidence="8">Transmembrane protein</fullName>
    </recommendedName>
</protein>
<gene>
    <name evidence="6" type="primary">Contig9436.g10099</name>
    <name evidence="6" type="ORF">STYLEM_3346</name>
</gene>
<dbReference type="AlphaFoldDB" id="A0A077ZXR6"/>
<evidence type="ECO:0000313" key="6">
    <source>
        <dbReference type="EMBL" id="CDW74367.1"/>
    </source>
</evidence>
<evidence type="ECO:0000256" key="5">
    <source>
        <dbReference type="SAM" id="Phobius"/>
    </source>
</evidence>
<evidence type="ECO:0000313" key="7">
    <source>
        <dbReference type="Proteomes" id="UP000039865"/>
    </source>
</evidence>
<keyword evidence="3 5" id="KW-1133">Transmembrane helix</keyword>
<evidence type="ECO:0000256" key="1">
    <source>
        <dbReference type="ARBA" id="ARBA00004141"/>
    </source>
</evidence>
<keyword evidence="2 5" id="KW-0812">Transmembrane</keyword>
<dbReference type="InterPro" id="IPR026673">
    <property type="entry name" value="SPEC3/Stum"/>
</dbReference>
<name>A0A077ZXR6_STYLE</name>
<reference evidence="6 7" key="1">
    <citation type="submission" date="2014-06" db="EMBL/GenBank/DDBJ databases">
        <authorList>
            <person name="Swart Estienne"/>
        </authorList>
    </citation>
    <scope>NUCLEOTIDE SEQUENCE [LARGE SCALE GENOMIC DNA]</scope>
    <source>
        <strain evidence="6 7">130c</strain>
    </source>
</reference>
<dbReference type="Proteomes" id="UP000039865">
    <property type="component" value="Unassembled WGS sequence"/>
</dbReference>
<organism evidence="6 7">
    <name type="scientific">Stylonychia lemnae</name>
    <name type="common">Ciliate</name>
    <dbReference type="NCBI Taxonomy" id="5949"/>
    <lineage>
        <taxon>Eukaryota</taxon>
        <taxon>Sar</taxon>
        <taxon>Alveolata</taxon>
        <taxon>Ciliophora</taxon>
        <taxon>Intramacronucleata</taxon>
        <taxon>Spirotrichea</taxon>
        <taxon>Stichotrichia</taxon>
        <taxon>Sporadotrichida</taxon>
        <taxon>Oxytrichidae</taxon>
        <taxon>Stylonychinae</taxon>
        <taxon>Stylonychia</taxon>
    </lineage>
</organism>
<dbReference type="EMBL" id="CCKQ01003243">
    <property type="protein sequence ID" value="CDW74367.1"/>
    <property type="molecule type" value="Genomic_DNA"/>
</dbReference>